<dbReference type="Pfam" id="PF10358">
    <property type="entry name" value="NT-C2"/>
    <property type="match status" value="1"/>
</dbReference>
<reference evidence="4" key="1">
    <citation type="journal article" date="2023" name="PLoS Negl. Trop. Dis.">
        <title>A genome sequence for Biomphalaria pfeifferi, the major vector snail for the human-infecting parasite Schistosoma mansoni.</title>
        <authorList>
            <person name="Bu L."/>
            <person name="Lu L."/>
            <person name="Laidemitt M.R."/>
            <person name="Zhang S.M."/>
            <person name="Mutuku M."/>
            <person name="Mkoji G."/>
            <person name="Steinauer M."/>
            <person name="Loker E.S."/>
        </authorList>
    </citation>
    <scope>NUCLEOTIDE SEQUENCE</scope>
    <source>
        <strain evidence="4">KasaAsao</strain>
    </source>
</reference>
<dbReference type="AlphaFoldDB" id="A0AAD8C4B6"/>
<dbReference type="EMBL" id="JASAOG010000012">
    <property type="protein sequence ID" value="KAK0066043.1"/>
    <property type="molecule type" value="Genomic_DNA"/>
</dbReference>
<sequence length="372" mass="40011">MNTLSTLSITASSIGAEPQALISLLKIDGDGSAEDDVQKGQGVTAMIPFMSKKKKFKFQVQLGLEELASVPFVTGVLFAKVRLQEGGSFTDVSSREEVHNNCVQWKSKFEFPCKMTASLTNGVLDPCIVRISVRKELKGGRSHQKLGYVDLNLAHFAGGGKLSKRYLLEGYDTKHRQDNSNIKISVELSLISGDPVFKVPSNHSVSQSSSVTGHTDPIDLRPCDNHSEDSLASSSSGFSSLTRRGKMGSQMSDGVDLEVNPVDGLGHSRSASYASQHSRGSGYGSFSHSRQSSTGSEFSLGHTRTPSSVGSTLERRRKIEESGKEVVVGATRVDAEALVQELIESTDLNPTSVEEASGLQLLVQKDGTMALR</sequence>
<keyword evidence="5" id="KW-1185">Reference proteome</keyword>
<organism evidence="4 5">
    <name type="scientific">Biomphalaria pfeifferi</name>
    <name type="common">Bloodfluke planorb</name>
    <name type="synonym">Freshwater snail</name>
    <dbReference type="NCBI Taxonomy" id="112525"/>
    <lineage>
        <taxon>Eukaryota</taxon>
        <taxon>Metazoa</taxon>
        <taxon>Spiralia</taxon>
        <taxon>Lophotrochozoa</taxon>
        <taxon>Mollusca</taxon>
        <taxon>Gastropoda</taxon>
        <taxon>Heterobranchia</taxon>
        <taxon>Euthyneura</taxon>
        <taxon>Panpulmonata</taxon>
        <taxon>Hygrophila</taxon>
        <taxon>Lymnaeoidea</taxon>
        <taxon>Planorbidae</taxon>
        <taxon>Biomphalaria</taxon>
    </lineage>
</organism>
<proteinExistence type="inferred from homology"/>
<dbReference type="InterPro" id="IPR039931">
    <property type="entry name" value="EEIG1/2-like"/>
</dbReference>
<gene>
    <name evidence="4" type="ORF">Bpfe_004840</name>
</gene>
<feature type="domain" description="C2 NT-type" evidence="3">
    <location>
        <begin position="48"/>
        <end position="190"/>
    </location>
</feature>
<evidence type="ECO:0000256" key="2">
    <source>
        <dbReference type="SAM" id="MobiDB-lite"/>
    </source>
</evidence>
<comment type="similarity">
    <text evidence="1">Belongs to the EEIG family.</text>
</comment>
<protein>
    <submittedName>
        <fullName evidence="4">Protein FAM102A</fullName>
    </submittedName>
</protein>
<evidence type="ECO:0000313" key="5">
    <source>
        <dbReference type="Proteomes" id="UP001233172"/>
    </source>
</evidence>
<dbReference type="PANTHER" id="PTHR21456">
    <property type="entry name" value="FAMILY WITH SEQUENCE SIMILARITY 102"/>
    <property type="match status" value="1"/>
</dbReference>
<feature type="compositionally biased region" description="Low complexity" evidence="2">
    <location>
        <begin position="230"/>
        <end position="240"/>
    </location>
</feature>
<dbReference type="InterPro" id="IPR019448">
    <property type="entry name" value="NT-C2"/>
</dbReference>
<evidence type="ECO:0000313" key="4">
    <source>
        <dbReference type="EMBL" id="KAK0066043.1"/>
    </source>
</evidence>
<reference evidence="4" key="2">
    <citation type="submission" date="2023-04" db="EMBL/GenBank/DDBJ databases">
        <authorList>
            <person name="Bu L."/>
            <person name="Lu L."/>
            <person name="Laidemitt M.R."/>
            <person name="Zhang S.M."/>
            <person name="Mutuku M."/>
            <person name="Mkoji G."/>
            <person name="Steinauer M."/>
            <person name="Loker E.S."/>
        </authorList>
    </citation>
    <scope>NUCLEOTIDE SEQUENCE</scope>
    <source>
        <strain evidence="4">KasaAsao</strain>
        <tissue evidence="4">Whole Snail</tissue>
    </source>
</reference>
<name>A0AAD8C4B6_BIOPF</name>
<dbReference type="PROSITE" id="PS51840">
    <property type="entry name" value="C2_NT"/>
    <property type="match status" value="1"/>
</dbReference>
<evidence type="ECO:0000256" key="1">
    <source>
        <dbReference type="ARBA" id="ARBA00034780"/>
    </source>
</evidence>
<dbReference type="PANTHER" id="PTHR21456:SF1">
    <property type="entry name" value="C2 NT-TYPE DOMAIN-CONTAINING PROTEIN"/>
    <property type="match status" value="1"/>
</dbReference>
<feature type="compositionally biased region" description="Polar residues" evidence="2">
    <location>
        <begin position="269"/>
        <end position="311"/>
    </location>
</feature>
<evidence type="ECO:0000259" key="3">
    <source>
        <dbReference type="PROSITE" id="PS51840"/>
    </source>
</evidence>
<feature type="region of interest" description="Disordered" evidence="2">
    <location>
        <begin position="201"/>
        <end position="317"/>
    </location>
</feature>
<dbReference type="Proteomes" id="UP001233172">
    <property type="component" value="Unassembled WGS sequence"/>
</dbReference>
<accession>A0AAD8C4B6</accession>
<feature type="compositionally biased region" description="Low complexity" evidence="2">
    <location>
        <begin position="201"/>
        <end position="211"/>
    </location>
</feature>
<comment type="caution">
    <text evidence="4">The sequence shown here is derived from an EMBL/GenBank/DDBJ whole genome shotgun (WGS) entry which is preliminary data.</text>
</comment>
<feature type="compositionally biased region" description="Basic and acidic residues" evidence="2">
    <location>
        <begin position="216"/>
        <end position="229"/>
    </location>
</feature>